<comment type="caution">
    <text evidence="3">The sequence shown here is derived from an EMBL/GenBank/DDBJ whole genome shotgun (WGS) entry which is preliminary data.</text>
</comment>
<dbReference type="InterPro" id="IPR013780">
    <property type="entry name" value="Glyco_hydro_b"/>
</dbReference>
<dbReference type="AlphaFoldDB" id="A0A4R4WKJ3"/>
<sequence>MHGLRPALWCLLASALTTALLTASAATAPVAAGSTSYDAANSEPAASIDVSEEKIAPPVTDLLAGVNHRWPQNGLGMWDAANDRPSADMVELSERLDMSMIRYPGGTVANLFRWKRAIGPQSQRQCQTGGGFVGNQQPMDSVYGVEEHFRFAEQIGAQTQIMTSSVQSVQDAADFVEYLNAPASSNPGGGTAWAAVRAANGHPAPYGVKLWEIGNELYLGNQVYWRAQDLATRVRQYAFGGTEQKTGEPVGLDCDNRDSASISTGRPGQLMKVRWAPAVPGSQTIKVAGQPWRQVADLAQAGPADQVYQFEPASGQIRFGDGTHGAVPPKDSQVTADYVSGPHPGFVDYYRAMKAVDPSISVCTAWEKTEWIELMGSEHPYDCIAPHLYGHPVLGGSTAEIHDRWFADPARDAHAVMAELRDLDAALDAEFGQKPSPRRPFIAVTEWGVIAQAGTGPPPAGWANSVSWTLNAADMLGEMIEHGVKMMDVSNLNREVPTPGELFGGAPDFHWTGRANLIKLFTELIGTTPVEVETNQVPTASTGDYQALTAYGTRGNDGVTRVVVVNRDRQQAHTGTIVNTGGKGLADVHVLTHNGPDIASVNTPADESVIATTESTKVAKARSVLHTFEPHSVTLLEIRPRR</sequence>
<dbReference type="SUPFAM" id="SSF51445">
    <property type="entry name" value="(Trans)glycosidases"/>
    <property type="match status" value="2"/>
</dbReference>
<dbReference type="Pfam" id="PF22848">
    <property type="entry name" value="ASD1_dom"/>
    <property type="match status" value="1"/>
</dbReference>
<dbReference type="GO" id="GO:0000272">
    <property type="term" value="P:polysaccharide catabolic process"/>
    <property type="evidence" value="ECO:0007669"/>
    <property type="project" value="TreeGrafter"/>
</dbReference>
<gene>
    <name evidence="3" type="ORF">E1218_24810</name>
</gene>
<reference evidence="3 4" key="1">
    <citation type="submission" date="2019-02" db="EMBL/GenBank/DDBJ databases">
        <title>Draft genome sequences of novel Actinobacteria.</title>
        <authorList>
            <person name="Sahin N."/>
            <person name="Ay H."/>
            <person name="Saygin H."/>
        </authorList>
    </citation>
    <scope>NUCLEOTIDE SEQUENCE [LARGE SCALE GENOMIC DNA]</scope>
    <source>
        <strain evidence="3 4">16K104</strain>
    </source>
</reference>
<dbReference type="OrthoDB" id="324838at2"/>
<keyword evidence="1" id="KW-0732">Signal</keyword>
<dbReference type="PANTHER" id="PTHR43576:SF3">
    <property type="entry name" value="ALPHA-L-ARABINOFURANOSIDASE C"/>
    <property type="match status" value="1"/>
</dbReference>
<dbReference type="Gene3D" id="2.60.40.1180">
    <property type="entry name" value="Golgi alpha-mannosidase II"/>
    <property type="match status" value="1"/>
</dbReference>
<dbReference type="SUPFAM" id="SSF51011">
    <property type="entry name" value="Glycosyl hydrolase domain"/>
    <property type="match status" value="1"/>
</dbReference>
<dbReference type="Gene3D" id="3.20.20.80">
    <property type="entry name" value="Glycosidases"/>
    <property type="match status" value="2"/>
</dbReference>
<dbReference type="EMBL" id="SMKR01000122">
    <property type="protein sequence ID" value="TDD19001.1"/>
    <property type="molecule type" value="Genomic_DNA"/>
</dbReference>
<evidence type="ECO:0000313" key="4">
    <source>
        <dbReference type="Proteomes" id="UP000295172"/>
    </source>
</evidence>
<feature type="domain" description="Alpha-L-arabinofuranosidase 1 catalytic" evidence="2">
    <location>
        <begin position="95"/>
        <end position="224"/>
    </location>
</feature>
<evidence type="ECO:0000259" key="2">
    <source>
        <dbReference type="Pfam" id="PF22848"/>
    </source>
</evidence>
<feature type="signal peptide" evidence="1">
    <location>
        <begin position="1"/>
        <end position="25"/>
    </location>
</feature>
<evidence type="ECO:0000256" key="1">
    <source>
        <dbReference type="SAM" id="SignalP"/>
    </source>
</evidence>
<keyword evidence="4" id="KW-1185">Reference proteome</keyword>
<dbReference type="InterPro" id="IPR055235">
    <property type="entry name" value="ASD1_cat"/>
</dbReference>
<accession>A0A4R4WKJ3</accession>
<proteinExistence type="predicted"/>
<name>A0A4R4WKJ3_9ACTN</name>
<dbReference type="RefSeq" id="WP_132324158.1">
    <property type="nucleotide sequence ID" value="NZ_SMKR01000122.1"/>
</dbReference>
<dbReference type="InterPro" id="IPR017853">
    <property type="entry name" value="GH"/>
</dbReference>
<protein>
    <recommendedName>
        <fullName evidence="2">Alpha-L-arabinofuranosidase 1 catalytic domain-containing protein</fullName>
    </recommendedName>
</protein>
<dbReference type="Proteomes" id="UP000295172">
    <property type="component" value="Unassembled WGS sequence"/>
</dbReference>
<evidence type="ECO:0000313" key="3">
    <source>
        <dbReference type="EMBL" id="TDD19001.1"/>
    </source>
</evidence>
<organism evidence="3 4">
    <name type="scientific">Kribbella turkmenica</name>
    <dbReference type="NCBI Taxonomy" id="2530375"/>
    <lineage>
        <taxon>Bacteria</taxon>
        <taxon>Bacillati</taxon>
        <taxon>Actinomycetota</taxon>
        <taxon>Actinomycetes</taxon>
        <taxon>Propionibacteriales</taxon>
        <taxon>Kribbellaceae</taxon>
        <taxon>Kribbella</taxon>
    </lineage>
</organism>
<feature type="chain" id="PRO_5020808337" description="Alpha-L-arabinofuranosidase 1 catalytic domain-containing protein" evidence="1">
    <location>
        <begin position="26"/>
        <end position="642"/>
    </location>
</feature>
<dbReference type="PANTHER" id="PTHR43576">
    <property type="entry name" value="ALPHA-L-ARABINOFURANOSIDASE C-RELATED"/>
    <property type="match status" value="1"/>
</dbReference>